<dbReference type="PANTHER" id="PTHR31489:SF2">
    <property type="entry name" value="PROTEIN LIN-52 HOMOLOG"/>
    <property type="match status" value="1"/>
</dbReference>
<comment type="similarity">
    <text evidence="1">Belongs to the lin-52 family.</text>
</comment>
<organism evidence="3 4">
    <name type="scientific">Diatraea saccharalis</name>
    <name type="common">sugarcane borer</name>
    <dbReference type="NCBI Taxonomy" id="40085"/>
    <lineage>
        <taxon>Eukaryota</taxon>
        <taxon>Metazoa</taxon>
        <taxon>Ecdysozoa</taxon>
        <taxon>Arthropoda</taxon>
        <taxon>Hexapoda</taxon>
        <taxon>Insecta</taxon>
        <taxon>Pterygota</taxon>
        <taxon>Neoptera</taxon>
        <taxon>Endopterygota</taxon>
        <taxon>Lepidoptera</taxon>
        <taxon>Glossata</taxon>
        <taxon>Ditrysia</taxon>
        <taxon>Pyraloidea</taxon>
        <taxon>Crambidae</taxon>
        <taxon>Crambinae</taxon>
        <taxon>Diatraea</taxon>
    </lineage>
</organism>
<dbReference type="EMBL" id="OU893350">
    <property type="protein sequence ID" value="CAG9788366.1"/>
    <property type="molecule type" value="Genomic_DNA"/>
</dbReference>
<sequence length="128" mass="14393">MAAKQNSFVQEGVKSDAASDDIPLTSLEESLLSLEKLDRASPELWPEQIPGVSDFAPLQNVNDSPPAWNKGFTKEDYTYMQQLSSLPTSGLIMEVKKLHDLAYQLGLEEAKEMTRGKYLNIFTSKRQR</sequence>
<dbReference type="PANTHER" id="PTHR31489">
    <property type="entry name" value="LIN52 FAMILY MEMBER"/>
    <property type="match status" value="1"/>
</dbReference>
<reference evidence="3" key="1">
    <citation type="submission" date="2021-12" db="EMBL/GenBank/DDBJ databases">
        <authorList>
            <person name="King R."/>
        </authorList>
    </citation>
    <scope>NUCLEOTIDE SEQUENCE</scope>
</reference>
<dbReference type="GO" id="GO:0006355">
    <property type="term" value="P:regulation of DNA-templated transcription"/>
    <property type="evidence" value="ECO:0007669"/>
    <property type="project" value="InterPro"/>
</dbReference>
<accession>A0A9N9WDC9</accession>
<keyword evidence="4" id="KW-1185">Reference proteome</keyword>
<evidence type="ECO:0000313" key="3">
    <source>
        <dbReference type="EMBL" id="CAG9788366.1"/>
    </source>
</evidence>
<feature type="region of interest" description="Disordered" evidence="2">
    <location>
        <begin position="1"/>
        <end position="20"/>
    </location>
</feature>
<dbReference type="OrthoDB" id="5834362at2759"/>
<evidence type="ECO:0000256" key="1">
    <source>
        <dbReference type="ARBA" id="ARBA00005456"/>
    </source>
</evidence>
<gene>
    <name evidence="3" type="ORF">DIATSA_LOCUS6169</name>
</gene>
<dbReference type="GO" id="GO:0070176">
    <property type="term" value="C:DRM complex"/>
    <property type="evidence" value="ECO:0007669"/>
    <property type="project" value="InterPro"/>
</dbReference>
<evidence type="ECO:0000256" key="2">
    <source>
        <dbReference type="SAM" id="MobiDB-lite"/>
    </source>
</evidence>
<dbReference type="AlphaFoldDB" id="A0A9N9WDC9"/>
<proteinExistence type="inferred from homology"/>
<dbReference type="Pfam" id="PF10044">
    <property type="entry name" value="LIN52"/>
    <property type="match status" value="1"/>
</dbReference>
<evidence type="ECO:0008006" key="5">
    <source>
        <dbReference type="Google" id="ProtNLM"/>
    </source>
</evidence>
<protein>
    <recommendedName>
        <fullName evidence="5">Protein lin-52 homolog</fullName>
    </recommendedName>
</protein>
<dbReference type="Proteomes" id="UP001153714">
    <property type="component" value="Chromosome 19"/>
</dbReference>
<evidence type="ECO:0000313" key="4">
    <source>
        <dbReference type="Proteomes" id="UP001153714"/>
    </source>
</evidence>
<dbReference type="InterPro" id="IPR018737">
    <property type="entry name" value="DREAM_LIN52"/>
</dbReference>
<reference evidence="3" key="2">
    <citation type="submission" date="2022-10" db="EMBL/GenBank/DDBJ databases">
        <authorList>
            <consortium name="ENA_rothamsted_submissions"/>
            <consortium name="culmorum"/>
            <person name="King R."/>
        </authorList>
    </citation>
    <scope>NUCLEOTIDE SEQUENCE</scope>
</reference>
<name>A0A9N9WDC9_9NEOP</name>